<proteinExistence type="predicted"/>
<reference evidence="3 4" key="1">
    <citation type="submission" date="2019-11" db="EMBL/GenBank/DDBJ databases">
        <title>The genome sequence of Methylocystis heyeri.</title>
        <authorList>
            <person name="Oshkin I.Y."/>
            <person name="Miroshnikov K."/>
            <person name="Dedysh S.N."/>
        </authorList>
    </citation>
    <scope>NUCLEOTIDE SEQUENCE [LARGE SCALE GENOMIC DNA]</scope>
    <source>
        <strain evidence="3 4">H2</strain>
    </source>
</reference>
<dbReference type="InterPro" id="IPR054612">
    <property type="entry name" value="Phage_capsid-like_C"/>
</dbReference>
<dbReference type="KEGG" id="mhey:H2LOC_013650"/>
<accession>A0A6B8KG96</accession>
<dbReference type="OrthoDB" id="9786516at2"/>
<evidence type="ECO:0000313" key="3">
    <source>
        <dbReference type="EMBL" id="QGM46652.1"/>
    </source>
</evidence>
<feature type="domain" description="Phage capsid-like C-terminal" evidence="2">
    <location>
        <begin position="107"/>
        <end position="383"/>
    </location>
</feature>
<dbReference type="Pfam" id="PF05065">
    <property type="entry name" value="Phage_capsid"/>
    <property type="match status" value="1"/>
</dbReference>
<dbReference type="SUPFAM" id="SSF56563">
    <property type="entry name" value="Major capsid protein gp5"/>
    <property type="match status" value="1"/>
</dbReference>
<evidence type="ECO:0000256" key="1">
    <source>
        <dbReference type="ARBA" id="ARBA00004328"/>
    </source>
</evidence>
<dbReference type="InterPro" id="IPR024455">
    <property type="entry name" value="Phage_capsid"/>
</dbReference>
<dbReference type="Proteomes" id="UP000309061">
    <property type="component" value="Chromosome"/>
</dbReference>
<dbReference type="Gene3D" id="3.30.2400.10">
    <property type="entry name" value="Major capsid protein gp5"/>
    <property type="match status" value="1"/>
</dbReference>
<protein>
    <submittedName>
        <fullName evidence="3">Phage major capsid protein</fullName>
    </submittedName>
</protein>
<dbReference type="Gene3D" id="3.30.2320.10">
    <property type="entry name" value="hypothetical protein PF0899 domain"/>
    <property type="match status" value="1"/>
</dbReference>
<dbReference type="NCBIfam" id="TIGR01554">
    <property type="entry name" value="major_cap_HK97"/>
    <property type="match status" value="1"/>
</dbReference>
<comment type="subcellular location">
    <subcellularLocation>
        <location evidence="1">Virion</location>
    </subcellularLocation>
</comment>
<sequence>MTDLEIRSEPDPAPENLDDATRAVNELRAATEEYNARLDERLATETRSLGDRLSRIETRLNRLPAQPINPNEPSPERRAFASYLRYGNQAPQDEIRALISSSDPGAGYLAPHEFSSEFIRNLVLVSPIRAIASVRSTGSQSVTYPTRTGITNATWEGETQTVNGSQPSFGEATIPTRSIDTFVDISKQLLEDSAGVVDREVNIALSEDFAQKEGLAFVKGAGPLQPEGILSNPNVAAVKTGNASGLPTGANALSDFITTFFYGLAAPYRMKGSWLMNSTTLAAIRTIKDSTGRYIWQPSLAEGQPETILGRPVYEIFDMDDPGAGTFPIVFGDIARAYRIVDRASMNILVDPYGQASRKMTRIYANRRVGGAVIYPPAIKKVVCAA</sequence>
<dbReference type="RefSeq" id="WP_154331669.1">
    <property type="nucleotide sequence ID" value="NZ_CP046052.1"/>
</dbReference>
<keyword evidence="4" id="KW-1185">Reference proteome</keyword>
<evidence type="ECO:0000259" key="2">
    <source>
        <dbReference type="Pfam" id="PF05065"/>
    </source>
</evidence>
<gene>
    <name evidence="3" type="ORF">H2LOC_013650</name>
</gene>
<dbReference type="AlphaFoldDB" id="A0A6B8KG96"/>
<dbReference type="EMBL" id="CP046052">
    <property type="protein sequence ID" value="QGM46652.1"/>
    <property type="molecule type" value="Genomic_DNA"/>
</dbReference>
<organism evidence="3 4">
    <name type="scientific">Methylocystis heyeri</name>
    <dbReference type="NCBI Taxonomy" id="391905"/>
    <lineage>
        <taxon>Bacteria</taxon>
        <taxon>Pseudomonadati</taxon>
        <taxon>Pseudomonadota</taxon>
        <taxon>Alphaproteobacteria</taxon>
        <taxon>Hyphomicrobiales</taxon>
        <taxon>Methylocystaceae</taxon>
        <taxon>Methylocystis</taxon>
    </lineage>
</organism>
<name>A0A6B8KG96_9HYPH</name>
<evidence type="ECO:0000313" key="4">
    <source>
        <dbReference type="Proteomes" id="UP000309061"/>
    </source>
</evidence>